<sequence length="159" mass="17010">MANVQPSIARRLFALALVPGLIGSLTGGSYAITAGPFDLSAFVFMTMIVAMPLIFLALCVGAPMIILTRRYAIRPIPTALAGALIVALPAALMMIRSEPVEGLRDGFYEMLSTHHPRGTHAWLAEIASEVANLAAIGFAGGVIYWVLCGGPWHRAHRDR</sequence>
<dbReference type="RefSeq" id="WP_017980434.1">
    <property type="nucleotide sequence ID" value="NZ_CP017578.1"/>
</dbReference>
<evidence type="ECO:0000313" key="1">
    <source>
        <dbReference type="EMBL" id="KZB95466.1"/>
    </source>
</evidence>
<dbReference type="KEGG" id="smy:BJP26_02715"/>
<proteinExistence type="predicted"/>
<organism evidence="1 2">
    <name type="scientific">Sphingomonas melonis TY</name>
    <dbReference type="NCBI Taxonomy" id="621456"/>
    <lineage>
        <taxon>Bacteria</taxon>
        <taxon>Pseudomonadati</taxon>
        <taxon>Pseudomonadota</taxon>
        <taxon>Alphaproteobacteria</taxon>
        <taxon>Sphingomonadales</taxon>
        <taxon>Sphingomonadaceae</taxon>
        <taxon>Sphingomonas</taxon>
    </lineage>
</organism>
<gene>
    <name evidence="1" type="ORF">AVM11_04115</name>
</gene>
<accession>A0A175Y533</accession>
<comment type="caution">
    <text evidence="1">The sequence shown here is derived from an EMBL/GenBank/DDBJ whole genome shotgun (WGS) entry which is preliminary data.</text>
</comment>
<reference evidence="1" key="1">
    <citation type="submission" date="2016-03" db="EMBL/GenBank/DDBJ databases">
        <title>Sphingomonas melonis TY, whole genome shotgun sequencing.</title>
        <authorList>
            <person name="Wang H."/>
            <person name="Zhu P."/>
        </authorList>
    </citation>
    <scope>NUCLEOTIDE SEQUENCE [LARGE SCALE GENOMIC DNA]</scope>
    <source>
        <strain evidence="1">TY</strain>
    </source>
</reference>
<dbReference type="Proteomes" id="UP000078460">
    <property type="component" value="Unassembled WGS sequence"/>
</dbReference>
<keyword evidence="2" id="KW-1185">Reference proteome</keyword>
<dbReference type="AlphaFoldDB" id="A0A175Y533"/>
<protein>
    <submittedName>
        <fullName evidence="1">Uncharacterized protein</fullName>
    </submittedName>
</protein>
<name>A0A175Y533_9SPHN</name>
<evidence type="ECO:0000313" key="2">
    <source>
        <dbReference type="Proteomes" id="UP000078460"/>
    </source>
</evidence>
<dbReference type="GeneID" id="93799947"/>
<dbReference type="STRING" id="621456.BJP26_02715"/>
<dbReference type="EMBL" id="LQCK02000012">
    <property type="protein sequence ID" value="KZB95466.1"/>
    <property type="molecule type" value="Genomic_DNA"/>
</dbReference>